<organism evidence="2 3">
    <name type="scientific">Eragrostis curvula</name>
    <name type="common">weeping love grass</name>
    <dbReference type="NCBI Taxonomy" id="38414"/>
    <lineage>
        <taxon>Eukaryota</taxon>
        <taxon>Viridiplantae</taxon>
        <taxon>Streptophyta</taxon>
        <taxon>Embryophyta</taxon>
        <taxon>Tracheophyta</taxon>
        <taxon>Spermatophyta</taxon>
        <taxon>Magnoliopsida</taxon>
        <taxon>Liliopsida</taxon>
        <taxon>Poales</taxon>
        <taxon>Poaceae</taxon>
        <taxon>PACMAD clade</taxon>
        <taxon>Chloridoideae</taxon>
        <taxon>Eragrostideae</taxon>
        <taxon>Eragrostidinae</taxon>
        <taxon>Eragrostis</taxon>
    </lineage>
</organism>
<dbReference type="EMBL" id="RWGY01000013">
    <property type="protein sequence ID" value="TVU25216.1"/>
    <property type="molecule type" value="Genomic_DNA"/>
</dbReference>
<feature type="region of interest" description="Disordered" evidence="1">
    <location>
        <begin position="1"/>
        <end position="49"/>
    </location>
</feature>
<keyword evidence="3" id="KW-1185">Reference proteome</keyword>
<evidence type="ECO:0000313" key="3">
    <source>
        <dbReference type="Proteomes" id="UP000324897"/>
    </source>
</evidence>
<gene>
    <name evidence="2" type="ORF">EJB05_27705</name>
</gene>
<reference evidence="2 3" key="1">
    <citation type="journal article" date="2019" name="Sci. Rep.">
        <title>A high-quality genome of Eragrostis curvula grass provides insights into Poaceae evolution and supports new strategies to enhance forage quality.</title>
        <authorList>
            <person name="Carballo J."/>
            <person name="Santos B.A.C.M."/>
            <person name="Zappacosta D."/>
            <person name="Garbus I."/>
            <person name="Selva J.P."/>
            <person name="Gallo C.A."/>
            <person name="Diaz A."/>
            <person name="Albertini E."/>
            <person name="Caccamo M."/>
            <person name="Echenique V."/>
        </authorList>
    </citation>
    <scope>NUCLEOTIDE SEQUENCE [LARGE SCALE GENOMIC DNA]</scope>
    <source>
        <strain evidence="3">cv. Victoria</strain>
        <tissue evidence="2">Leaf</tissue>
    </source>
</reference>
<evidence type="ECO:0000256" key="1">
    <source>
        <dbReference type="SAM" id="MobiDB-lite"/>
    </source>
</evidence>
<proteinExistence type="predicted"/>
<evidence type="ECO:0000313" key="2">
    <source>
        <dbReference type="EMBL" id="TVU25216.1"/>
    </source>
</evidence>
<dbReference type="Gramene" id="TVU25216">
    <property type="protein sequence ID" value="TVU25216"/>
    <property type="gene ID" value="EJB05_27705"/>
</dbReference>
<sequence>MAVGEEQGGSAAAPLRQGRHLLPHARQSREPRRPTSILFSDPPYMNPTTPQGCNSVGHRENQQMGNQRVELSLALFI</sequence>
<dbReference type="Proteomes" id="UP000324897">
    <property type="component" value="Chromosome 2"/>
</dbReference>
<protein>
    <submittedName>
        <fullName evidence="2">Uncharacterized protein</fullName>
    </submittedName>
</protein>
<comment type="caution">
    <text evidence="2">The sequence shown here is derived from an EMBL/GenBank/DDBJ whole genome shotgun (WGS) entry which is preliminary data.</text>
</comment>
<name>A0A5J9UNS5_9POAL</name>
<dbReference type="AlphaFoldDB" id="A0A5J9UNS5"/>
<accession>A0A5J9UNS5</accession>